<gene>
    <name evidence="3" type="ORF">ACFOEE_10910</name>
</gene>
<dbReference type="InterPro" id="IPR011335">
    <property type="entry name" value="Restrct_endonuc-II-like"/>
</dbReference>
<dbReference type="NCBIfam" id="TIGR00252">
    <property type="entry name" value="YraN family protein"/>
    <property type="match status" value="1"/>
</dbReference>
<evidence type="ECO:0000313" key="3">
    <source>
        <dbReference type="EMBL" id="MFC3033033.1"/>
    </source>
</evidence>
<dbReference type="PANTHER" id="PTHR34039:SF1">
    <property type="entry name" value="UPF0102 PROTEIN YRAN"/>
    <property type="match status" value="1"/>
</dbReference>
<dbReference type="EMBL" id="JBHRSD010000017">
    <property type="protein sequence ID" value="MFC3033033.1"/>
    <property type="molecule type" value="Genomic_DNA"/>
</dbReference>
<comment type="caution">
    <text evidence="3">The sequence shown here is derived from an EMBL/GenBank/DDBJ whole genome shotgun (WGS) entry which is preliminary data.</text>
</comment>
<dbReference type="SUPFAM" id="SSF52980">
    <property type="entry name" value="Restriction endonuclease-like"/>
    <property type="match status" value="1"/>
</dbReference>
<dbReference type="CDD" id="cd20736">
    <property type="entry name" value="PoNe_Nuclease"/>
    <property type="match status" value="1"/>
</dbReference>
<organism evidence="3 4">
    <name type="scientific">Pseudoalteromonas fenneropenaei</name>
    <dbReference type="NCBI Taxonomy" id="1737459"/>
    <lineage>
        <taxon>Bacteria</taxon>
        <taxon>Pseudomonadati</taxon>
        <taxon>Pseudomonadota</taxon>
        <taxon>Gammaproteobacteria</taxon>
        <taxon>Alteromonadales</taxon>
        <taxon>Pseudoalteromonadaceae</taxon>
        <taxon>Pseudoalteromonas</taxon>
    </lineage>
</organism>
<dbReference type="InterPro" id="IPR011856">
    <property type="entry name" value="tRNA_endonuc-like_dom_sf"/>
</dbReference>
<dbReference type="InterPro" id="IPR003509">
    <property type="entry name" value="UPF0102_YraN-like"/>
</dbReference>
<proteinExistence type="inferred from homology"/>
<reference evidence="4" key="1">
    <citation type="journal article" date="2019" name="Int. J. Syst. Evol. Microbiol.">
        <title>The Global Catalogue of Microorganisms (GCM) 10K type strain sequencing project: providing services to taxonomists for standard genome sequencing and annotation.</title>
        <authorList>
            <consortium name="The Broad Institute Genomics Platform"/>
            <consortium name="The Broad Institute Genome Sequencing Center for Infectious Disease"/>
            <person name="Wu L."/>
            <person name="Ma J."/>
        </authorList>
    </citation>
    <scope>NUCLEOTIDE SEQUENCE [LARGE SCALE GENOMIC DNA]</scope>
    <source>
        <strain evidence="4">KCTC 42730</strain>
    </source>
</reference>
<dbReference type="NCBIfam" id="NF009150">
    <property type="entry name" value="PRK12497.1-3"/>
    <property type="match status" value="1"/>
</dbReference>
<dbReference type="Gene3D" id="3.40.1350.10">
    <property type="match status" value="1"/>
</dbReference>
<keyword evidence="4" id="KW-1185">Reference proteome</keyword>
<dbReference type="PANTHER" id="PTHR34039">
    <property type="entry name" value="UPF0102 PROTEIN YRAN"/>
    <property type="match status" value="1"/>
</dbReference>
<protein>
    <recommendedName>
        <fullName evidence="2">UPF0102 protein ACFOEE_10910</fullName>
    </recommendedName>
</protein>
<sequence length="120" mass="13952">MGLGSWFKNTRDKGGHFEQLAEHYLTNQGLNFVARNYTCRYGEIDLIMRHQQTLVFVEVKYRKSAQFGGALHSLTATKQQRLRRSIEHYLIAHHASNQPVRVDFVAIEGTDNIHWLQNIL</sequence>
<evidence type="ECO:0000313" key="4">
    <source>
        <dbReference type="Proteomes" id="UP001595453"/>
    </source>
</evidence>
<evidence type="ECO:0000256" key="1">
    <source>
        <dbReference type="ARBA" id="ARBA00006738"/>
    </source>
</evidence>
<dbReference type="Proteomes" id="UP001595453">
    <property type="component" value="Unassembled WGS sequence"/>
</dbReference>
<comment type="similarity">
    <text evidence="1 2">Belongs to the UPF0102 family.</text>
</comment>
<dbReference type="HAMAP" id="MF_00048">
    <property type="entry name" value="UPF0102"/>
    <property type="match status" value="1"/>
</dbReference>
<evidence type="ECO:0000256" key="2">
    <source>
        <dbReference type="HAMAP-Rule" id="MF_00048"/>
    </source>
</evidence>
<dbReference type="RefSeq" id="WP_377124106.1">
    <property type="nucleotide sequence ID" value="NZ_JBHRSD010000017.1"/>
</dbReference>
<name>A0ABV7CKE4_9GAMM</name>
<dbReference type="Pfam" id="PF02021">
    <property type="entry name" value="UPF0102"/>
    <property type="match status" value="1"/>
</dbReference>
<accession>A0ABV7CKE4</accession>